<reference evidence="2 3" key="1">
    <citation type="submission" date="2024-01" db="EMBL/GenBank/DDBJ databases">
        <title>The complete chloroplast genome sequence of Lithospermum erythrorhizon: insights into the phylogenetic relationship among Boraginaceae species and the maternal lineages of purple gromwells.</title>
        <authorList>
            <person name="Okada T."/>
            <person name="Watanabe K."/>
        </authorList>
    </citation>
    <scope>NUCLEOTIDE SEQUENCE [LARGE SCALE GENOMIC DNA]</scope>
</reference>
<feature type="compositionally biased region" description="Polar residues" evidence="1">
    <location>
        <begin position="346"/>
        <end position="365"/>
    </location>
</feature>
<evidence type="ECO:0000313" key="2">
    <source>
        <dbReference type="EMBL" id="GAA0150231.1"/>
    </source>
</evidence>
<feature type="compositionally biased region" description="Basic and acidic residues" evidence="1">
    <location>
        <begin position="46"/>
        <end position="67"/>
    </location>
</feature>
<comment type="caution">
    <text evidence="2">The sequence shown here is derived from an EMBL/GenBank/DDBJ whole genome shotgun (WGS) entry which is preliminary data.</text>
</comment>
<feature type="region of interest" description="Disordered" evidence="1">
    <location>
        <begin position="1"/>
        <end position="99"/>
    </location>
</feature>
<feature type="region of interest" description="Disordered" evidence="1">
    <location>
        <begin position="331"/>
        <end position="379"/>
    </location>
</feature>
<proteinExistence type="predicted"/>
<dbReference type="EMBL" id="BAABME010001549">
    <property type="protein sequence ID" value="GAA0150231.1"/>
    <property type="molecule type" value="Genomic_DNA"/>
</dbReference>
<keyword evidence="3" id="KW-1185">Reference proteome</keyword>
<name>A0AAV3PHS0_LITER</name>
<feature type="region of interest" description="Disordered" evidence="1">
    <location>
        <begin position="130"/>
        <end position="155"/>
    </location>
</feature>
<accession>A0AAV3PHS0</accession>
<dbReference type="Proteomes" id="UP001454036">
    <property type="component" value="Unassembled WGS sequence"/>
</dbReference>
<gene>
    <name evidence="2" type="ORF">LIER_09220</name>
</gene>
<dbReference type="AlphaFoldDB" id="A0AAV3PHS0"/>
<sequence>MMLCRNENLSLGRHNLPRTPLPNNHGIKKETIKRKEKTECQSGESNEEKKVEQEQSQEVKCDDKVENTDQNIQDQDSTQEPDLDSVSHEDLQNEVTTKSVIVEGCNGRLSFSSSSEENEPISGLDKEKILKSLSSPPPTNIYIHDYGSSETEKTERTEHEARSLSEDTWISSSQLSGVNENGSTAREIHEVGEKDIMEVGFSYKIPIEREIAQDSSNFVSDIQSHEEEQLTGTSMTDHFCDSDLCNPQVPSSPPGNPTEELNINLSSSYLQAQNIDDVRSIQTLGNEYKKEYSHESDEVTGCMRSQEKLRENVEHPLEAEIHNKDTSENVIQNEETGENVDGDSPFSHNTVNNGIHGEMQNSESGSRLHLPVEGVEIAV</sequence>
<organism evidence="2 3">
    <name type="scientific">Lithospermum erythrorhizon</name>
    <name type="common">Purple gromwell</name>
    <name type="synonym">Lithospermum officinale var. erythrorhizon</name>
    <dbReference type="NCBI Taxonomy" id="34254"/>
    <lineage>
        <taxon>Eukaryota</taxon>
        <taxon>Viridiplantae</taxon>
        <taxon>Streptophyta</taxon>
        <taxon>Embryophyta</taxon>
        <taxon>Tracheophyta</taxon>
        <taxon>Spermatophyta</taxon>
        <taxon>Magnoliopsida</taxon>
        <taxon>eudicotyledons</taxon>
        <taxon>Gunneridae</taxon>
        <taxon>Pentapetalae</taxon>
        <taxon>asterids</taxon>
        <taxon>lamiids</taxon>
        <taxon>Boraginales</taxon>
        <taxon>Boraginaceae</taxon>
        <taxon>Boraginoideae</taxon>
        <taxon>Lithospermeae</taxon>
        <taxon>Lithospermum</taxon>
    </lineage>
</organism>
<evidence type="ECO:0000313" key="3">
    <source>
        <dbReference type="Proteomes" id="UP001454036"/>
    </source>
</evidence>
<protein>
    <submittedName>
        <fullName evidence="2">Uncharacterized protein</fullName>
    </submittedName>
</protein>
<evidence type="ECO:0000256" key="1">
    <source>
        <dbReference type="SAM" id="MobiDB-lite"/>
    </source>
</evidence>